<keyword evidence="2" id="KW-0808">Transferase</keyword>
<reference evidence="2" key="1">
    <citation type="journal article" date="2019" name="Sci. Rep.">
        <title>Draft genome of Tanacetum cinerariifolium, the natural source of mosquito coil.</title>
        <authorList>
            <person name="Yamashiro T."/>
            <person name="Shiraishi A."/>
            <person name="Satake H."/>
            <person name="Nakayama K."/>
        </authorList>
    </citation>
    <scope>NUCLEOTIDE SEQUENCE</scope>
</reference>
<gene>
    <name evidence="2" type="ORF">Tci_011488</name>
</gene>
<accession>A0A6L2JRW6</accession>
<feature type="region of interest" description="Disordered" evidence="1">
    <location>
        <begin position="202"/>
        <end position="228"/>
    </location>
</feature>
<keyword evidence="2" id="KW-0695">RNA-directed DNA polymerase</keyword>
<organism evidence="2">
    <name type="scientific">Tanacetum cinerariifolium</name>
    <name type="common">Dalmatian daisy</name>
    <name type="synonym">Chrysanthemum cinerariifolium</name>
    <dbReference type="NCBI Taxonomy" id="118510"/>
    <lineage>
        <taxon>Eukaryota</taxon>
        <taxon>Viridiplantae</taxon>
        <taxon>Streptophyta</taxon>
        <taxon>Embryophyta</taxon>
        <taxon>Tracheophyta</taxon>
        <taxon>Spermatophyta</taxon>
        <taxon>Magnoliopsida</taxon>
        <taxon>eudicotyledons</taxon>
        <taxon>Gunneridae</taxon>
        <taxon>Pentapetalae</taxon>
        <taxon>asterids</taxon>
        <taxon>campanulids</taxon>
        <taxon>Asterales</taxon>
        <taxon>Asteraceae</taxon>
        <taxon>Asteroideae</taxon>
        <taxon>Anthemideae</taxon>
        <taxon>Anthemidinae</taxon>
        <taxon>Tanacetum</taxon>
    </lineage>
</organism>
<evidence type="ECO:0000256" key="1">
    <source>
        <dbReference type="SAM" id="MobiDB-lite"/>
    </source>
</evidence>
<keyword evidence="2" id="KW-0548">Nucleotidyltransferase</keyword>
<proteinExistence type="predicted"/>
<feature type="compositionally biased region" description="Basic and acidic residues" evidence="1">
    <location>
        <begin position="374"/>
        <end position="385"/>
    </location>
</feature>
<feature type="region of interest" description="Disordered" evidence="1">
    <location>
        <begin position="374"/>
        <end position="397"/>
    </location>
</feature>
<dbReference type="EMBL" id="BKCJ010001183">
    <property type="protein sequence ID" value="GEU39510.1"/>
    <property type="molecule type" value="Genomic_DNA"/>
</dbReference>
<sequence length="611" mass="70220">MLEIILPQQRTPHLLKQKKLMQTQEDHSNLIQALNTASSKSVKESSLDSATKDVHAIKYKMSKAKERRMAYFRSLHSHLQVLSKEDLQGTRIEHGFKRAFMSLFGQDADTFTSTMLLNVDQLQKQLDKDELQEDGSMAAFWVVNNQFQKFIDSQFTLDYDNQITDKYFVEYTGIEVKHFRYTLLQHMGNVKKFVVEGTRHQRHGIESEVQDDNSRSGNDTDADDADIRPIYDQEPMAEVQLTAEYSGKGFCNCCFKNDLRKLKDNSVDTKFAKTSVIGKPVLQSLRNQSVVRQSNAFKSKRPQMSKPRFASQVDVNSLSRPVTQHYLPKRRESVFAKPDHMIASSDSRNISKNMPRFSSNDMVHNHYLDEARKKTNHNKPVDQKSHTQKPGRQIFTGHRFSPNKISVVYEKTSPISDLRWKPTGRIFKSIGLKWIPTGKLFDSYTSKDDSEPSHGSNVDISKIHECKQTLDLSAEFWYNTNFYIVIQTTSFEAVYGQKPPVHVPYMPGESVVEIVDRTLLAREQALNLIKFNLVRAQDRMRSLANKHMTYRVFDVGMGSTQKMGMLPHYGSNGLLFAEPIAILDRKIKEVNNRVAVYVLVKWSNHTDEDAT</sequence>
<evidence type="ECO:0000313" key="2">
    <source>
        <dbReference type="EMBL" id="GEU39510.1"/>
    </source>
</evidence>
<dbReference type="AlphaFoldDB" id="A0A6L2JRW6"/>
<protein>
    <submittedName>
        <fullName evidence="2">Reverse transcriptase</fullName>
    </submittedName>
</protein>
<name>A0A6L2JRW6_TANCI</name>
<dbReference type="GO" id="GO:0003964">
    <property type="term" value="F:RNA-directed DNA polymerase activity"/>
    <property type="evidence" value="ECO:0007669"/>
    <property type="project" value="UniProtKB-KW"/>
</dbReference>
<comment type="caution">
    <text evidence="2">The sequence shown here is derived from an EMBL/GenBank/DDBJ whole genome shotgun (WGS) entry which is preliminary data.</text>
</comment>